<comment type="subcellular location">
    <subcellularLocation>
        <location evidence="2">Membrane</location>
    </subcellularLocation>
</comment>
<dbReference type="InterPro" id="IPR017900">
    <property type="entry name" value="4Fe4S_Fe_S_CS"/>
</dbReference>
<dbReference type="Gene3D" id="1.10.1060.10">
    <property type="entry name" value="Alpha-helical ferredoxin"/>
    <property type="match status" value="1"/>
</dbReference>
<dbReference type="PROSITE" id="PS00198">
    <property type="entry name" value="4FE4S_FER_1"/>
    <property type="match status" value="1"/>
</dbReference>
<dbReference type="PANTHER" id="PTHR42783:SF3">
    <property type="entry name" value="GLUTAMATE SYNTHASE [NADPH] SMALL CHAIN-RELATED"/>
    <property type="match status" value="1"/>
</dbReference>
<dbReference type="CDD" id="cd00207">
    <property type="entry name" value="fer2"/>
    <property type="match status" value="1"/>
</dbReference>
<feature type="domain" description="4Fe-4S His(Cys)3-ligated-type" evidence="16">
    <location>
        <begin position="77"/>
        <end position="116"/>
    </location>
</feature>
<dbReference type="InterPro" id="IPR054351">
    <property type="entry name" value="NADH_UbQ_OxRdtase_ferredoxin"/>
</dbReference>
<evidence type="ECO:0000313" key="17">
    <source>
        <dbReference type="EMBL" id="KMW22503.1"/>
    </source>
</evidence>
<comment type="cofactor">
    <cofactor evidence="13">
        <name>[2Fe-2S] cluster</name>
        <dbReference type="ChEBI" id="CHEBI:190135"/>
    </cofactor>
</comment>
<dbReference type="SMART" id="SM00929">
    <property type="entry name" value="NADH-G_4Fe-4S_3"/>
    <property type="match status" value="1"/>
</dbReference>
<comment type="caution">
    <text evidence="17">The sequence shown here is derived from an EMBL/GenBank/DDBJ whole genome shotgun (WGS) entry which is preliminary data.</text>
</comment>
<keyword evidence="10" id="KW-0411">Iron-sulfur</keyword>
<dbReference type="PROSITE" id="PS00641">
    <property type="entry name" value="COMPLEX1_75K_1"/>
    <property type="match status" value="1"/>
</dbReference>
<dbReference type="GO" id="GO:0051537">
    <property type="term" value="F:2 iron, 2 sulfur cluster binding"/>
    <property type="evidence" value="ECO:0007669"/>
    <property type="project" value="UniProtKB-KW"/>
</dbReference>
<evidence type="ECO:0000256" key="9">
    <source>
        <dbReference type="ARBA" id="ARBA00023004"/>
    </source>
</evidence>
<keyword evidence="5" id="KW-0001">2Fe-2S</keyword>
<organism evidence="17 18">
    <name type="scientific">[Clostridium] citroniae WAL-19142</name>
    <dbReference type="NCBI Taxonomy" id="742734"/>
    <lineage>
        <taxon>Bacteria</taxon>
        <taxon>Bacillati</taxon>
        <taxon>Bacillota</taxon>
        <taxon>Clostridia</taxon>
        <taxon>Lachnospirales</taxon>
        <taxon>Lachnospiraceae</taxon>
        <taxon>Enterocloster</taxon>
    </lineage>
</organism>
<dbReference type="Gene3D" id="3.10.20.740">
    <property type="match status" value="1"/>
</dbReference>
<dbReference type="GO" id="GO:0008137">
    <property type="term" value="F:NADH dehydrogenase (ubiquinone) activity"/>
    <property type="evidence" value="ECO:0007669"/>
    <property type="project" value="InterPro"/>
</dbReference>
<feature type="domain" description="2Fe-2S ferredoxin-type" evidence="14">
    <location>
        <begin position="1"/>
        <end position="77"/>
    </location>
</feature>
<dbReference type="InterPro" id="IPR009051">
    <property type="entry name" value="Helical_ferredxn"/>
</dbReference>
<sequence>MKITIDGKEIEARQGQSVLDAALDGGIFIPHLCSHPDLEAKGGCRLCSVEIEGGDQAVPACKTEAREGMKITVNGAKAEKVRKTAMELILATHPADCTGCPKYGKCELQSMYQYMGVSPERWRKKSRSLANNDSNPLISHLFTRCVRCGRCIRACQELRGVKVLDYIKTDAGICAGVPDGKSLKEAGCRFCGACIEVCPTGSIMDQVRIMKEDRSYAENIVPCKSTCPAHIDIPRYIRYIRDGEFDKAAAVIREKVPFPETLGSICNHACESECKRNELDAPLSVCRLKRAAAVNESGAWKEHARREAPTGKKAAVIGAGPAGLTAAYYLAKKGHGVTVFEKNEKAGGQCRYGIPAYRLPDELLDREIRTVLEAGFECKTNTPVQAPASLLQQGFDTVLVSVGTHKGTRLPLTGNDLPQVYLNTDFLRQARTGSPLPVNGRVMVLGGGNVAYDCARTAVRLGAKEVHIACLENERQMTSTPEEIAEGTQEGIILHAAHSFLQITGTDKVEGVELQKVQQFYFDENRKAVIELEEGTRHIVPADYVIFAVGQKPEGTEDMGLELTHGPYILADADLRTSMEAVYAAGDAVTGTKSVIAAIAAGRRAAEQMDLYLGGDGDISEELLEKEVPAAYIGRMEDFAELKRQEPRTEPPSRRIQGFEEAEHPFTCEQAMCEAGRCLQCDLRLQLARPKLWNEY</sequence>
<dbReference type="PATRIC" id="fig|742734.4.peg.1480"/>
<evidence type="ECO:0000259" key="15">
    <source>
        <dbReference type="PROSITE" id="PS51379"/>
    </source>
</evidence>
<dbReference type="OrthoDB" id="9803192at2"/>
<dbReference type="SUPFAM" id="SSF51971">
    <property type="entry name" value="Nucleotide-binding domain"/>
    <property type="match status" value="2"/>
</dbReference>
<dbReference type="GO" id="GO:0016491">
    <property type="term" value="F:oxidoreductase activity"/>
    <property type="evidence" value="ECO:0007669"/>
    <property type="project" value="InterPro"/>
</dbReference>
<evidence type="ECO:0000256" key="1">
    <source>
        <dbReference type="ARBA" id="ARBA00001966"/>
    </source>
</evidence>
<keyword evidence="4" id="KW-0004">4Fe-4S</keyword>
<keyword evidence="7" id="KW-0677">Repeat</keyword>
<evidence type="ECO:0000256" key="4">
    <source>
        <dbReference type="ARBA" id="ARBA00022485"/>
    </source>
</evidence>
<gene>
    <name evidence="17" type="ORF">HMPREF9470_01382</name>
</gene>
<dbReference type="GO" id="GO:0051539">
    <property type="term" value="F:4 iron, 4 sulfur cluster binding"/>
    <property type="evidence" value="ECO:0007669"/>
    <property type="project" value="UniProtKB-KW"/>
</dbReference>
<evidence type="ECO:0000256" key="11">
    <source>
        <dbReference type="ARBA" id="ARBA00023027"/>
    </source>
</evidence>
<keyword evidence="8" id="KW-1278">Translocase</keyword>
<evidence type="ECO:0000256" key="10">
    <source>
        <dbReference type="ARBA" id="ARBA00023014"/>
    </source>
</evidence>
<comment type="cofactor">
    <cofactor evidence="1">
        <name>[4Fe-4S] cluster</name>
        <dbReference type="ChEBI" id="CHEBI:49883"/>
    </cofactor>
</comment>
<dbReference type="Gene3D" id="3.30.70.20">
    <property type="match status" value="1"/>
</dbReference>
<dbReference type="PROSITE" id="PS51839">
    <property type="entry name" value="4FE4S_HC3"/>
    <property type="match status" value="1"/>
</dbReference>
<dbReference type="PROSITE" id="PS51085">
    <property type="entry name" value="2FE2S_FER_2"/>
    <property type="match status" value="1"/>
</dbReference>
<feature type="domain" description="4Fe-4S ferredoxin-type" evidence="15">
    <location>
        <begin position="134"/>
        <end position="166"/>
    </location>
</feature>
<keyword evidence="11" id="KW-0520">NAD</keyword>
<name>A0A0J9CBJ7_9FIRM</name>
<dbReference type="FunFam" id="3.10.20.740:FF:000004">
    <property type="entry name" value="NADH-quinone oxidoreductase"/>
    <property type="match status" value="1"/>
</dbReference>
<dbReference type="Gene3D" id="3.50.50.60">
    <property type="entry name" value="FAD/NAD(P)-binding domain"/>
    <property type="match status" value="2"/>
</dbReference>
<evidence type="ECO:0000313" key="18">
    <source>
        <dbReference type="Proteomes" id="UP000037392"/>
    </source>
</evidence>
<proteinExistence type="inferred from homology"/>
<evidence type="ECO:0000256" key="5">
    <source>
        <dbReference type="ARBA" id="ARBA00022714"/>
    </source>
</evidence>
<dbReference type="PROSITE" id="PS51379">
    <property type="entry name" value="4FE4S_FER_2"/>
    <property type="match status" value="2"/>
</dbReference>
<dbReference type="EMBL" id="ADLK01000009">
    <property type="protein sequence ID" value="KMW22503.1"/>
    <property type="molecule type" value="Genomic_DNA"/>
</dbReference>
<dbReference type="GO" id="GO:0042773">
    <property type="term" value="P:ATP synthesis coupled electron transport"/>
    <property type="evidence" value="ECO:0007669"/>
    <property type="project" value="InterPro"/>
</dbReference>
<evidence type="ECO:0000259" key="14">
    <source>
        <dbReference type="PROSITE" id="PS51085"/>
    </source>
</evidence>
<dbReference type="InterPro" id="IPR017896">
    <property type="entry name" value="4Fe4S_Fe-S-bd"/>
</dbReference>
<dbReference type="InterPro" id="IPR036010">
    <property type="entry name" value="2Fe-2S_ferredoxin-like_sf"/>
</dbReference>
<dbReference type="PRINTS" id="PR00368">
    <property type="entry name" value="FADPNR"/>
</dbReference>
<dbReference type="InterPro" id="IPR023753">
    <property type="entry name" value="FAD/NAD-binding_dom"/>
</dbReference>
<keyword evidence="9" id="KW-0408">Iron</keyword>
<dbReference type="Pfam" id="PF22117">
    <property type="entry name" value="Fer4_Nqo3"/>
    <property type="match status" value="1"/>
</dbReference>
<dbReference type="Pfam" id="PF07992">
    <property type="entry name" value="Pyr_redox_2"/>
    <property type="match status" value="1"/>
</dbReference>
<dbReference type="FunFam" id="3.30.70.20:FF:000035">
    <property type="entry name" value="Iron hydrogenase 1"/>
    <property type="match status" value="1"/>
</dbReference>
<comment type="similarity">
    <text evidence="3">Belongs to the complex I 75 kDa subunit family.</text>
</comment>
<evidence type="ECO:0000259" key="16">
    <source>
        <dbReference type="PROSITE" id="PS51839"/>
    </source>
</evidence>
<feature type="domain" description="4Fe-4S ferredoxin-type" evidence="15">
    <location>
        <begin position="179"/>
        <end position="209"/>
    </location>
</feature>
<dbReference type="PANTHER" id="PTHR42783">
    <property type="entry name" value="GLUTAMATE SYNTHASE [NADPH] SMALL CHAIN"/>
    <property type="match status" value="1"/>
</dbReference>
<dbReference type="InterPro" id="IPR000283">
    <property type="entry name" value="NADH_UbQ_OxRdtase_75kDa_su_CS"/>
</dbReference>
<dbReference type="GeneID" id="93165755"/>
<evidence type="ECO:0000256" key="12">
    <source>
        <dbReference type="ARBA" id="ARBA00023136"/>
    </source>
</evidence>
<dbReference type="RefSeq" id="WP_048929489.1">
    <property type="nucleotide sequence ID" value="NZ_KQ235876.1"/>
</dbReference>
<keyword evidence="6" id="KW-0479">Metal-binding</keyword>
<evidence type="ECO:0000256" key="3">
    <source>
        <dbReference type="ARBA" id="ARBA00005404"/>
    </source>
</evidence>
<dbReference type="Proteomes" id="UP000037392">
    <property type="component" value="Unassembled WGS sequence"/>
</dbReference>
<dbReference type="GO" id="GO:0046872">
    <property type="term" value="F:metal ion binding"/>
    <property type="evidence" value="ECO:0007669"/>
    <property type="project" value="UniProtKB-KW"/>
</dbReference>
<dbReference type="Pfam" id="PF14691">
    <property type="entry name" value="Fer4_20"/>
    <property type="match status" value="1"/>
</dbReference>
<dbReference type="PRINTS" id="PR00469">
    <property type="entry name" value="PNDRDTASEII"/>
</dbReference>
<dbReference type="SUPFAM" id="SSF54292">
    <property type="entry name" value="2Fe-2S ferredoxin-like"/>
    <property type="match status" value="1"/>
</dbReference>
<evidence type="ECO:0000256" key="7">
    <source>
        <dbReference type="ARBA" id="ARBA00022737"/>
    </source>
</evidence>
<protein>
    <submittedName>
        <fullName evidence="17">Uncharacterized protein</fullName>
    </submittedName>
</protein>
<dbReference type="GO" id="GO:0016020">
    <property type="term" value="C:membrane"/>
    <property type="evidence" value="ECO:0007669"/>
    <property type="project" value="UniProtKB-SubCell"/>
</dbReference>
<accession>A0A0J9CBJ7</accession>
<evidence type="ECO:0000256" key="6">
    <source>
        <dbReference type="ARBA" id="ARBA00022723"/>
    </source>
</evidence>
<reference evidence="17 18" key="1">
    <citation type="submission" date="2011-04" db="EMBL/GenBank/DDBJ databases">
        <title>The Genome Sequence of Clostridium citroniae WAL-19142.</title>
        <authorList>
            <consortium name="The Broad Institute Genome Sequencing Platform"/>
            <person name="Earl A."/>
            <person name="Ward D."/>
            <person name="Feldgarden M."/>
            <person name="Gevers D."/>
            <person name="Warren Y.A."/>
            <person name="Tyrrell K.L."/>
            <person name="Citron D.M."/>
            <person name="Goldstein E.J."/>
            <person name="Daigneault M."/>
            <person name="Allen-Vercoe E."/>
            <person name="Young S.K."/>
            <person name="Zeng Q."/>
            <person name="Gargeya S."/>
            <person name="Fitzgerald M."/>
            <person name="Haas B."/>
            <person name="Abouelleil A."/>
            <person name="Alvarado L."/>
            <person name="Arachchi H.M."/>
            <person name="Berlin A."/>
            <person name="Brown A."/>
            <person name="Chapman S.B."/>
            <person name="Chen Z."/>
            <person name="Dunbar C."/>
            <person name="Freedman E."/>
            <person name="Gearin G."/>
            <person name="Gellesch M."/>
            <person name="Goldberg J."/>
            <person name="Griggs A."/>
            <person name="Gujja S."/>
            <person name="Heilman E.R."/>
            <person name="Heiman D."/>
            <person name="Howarth C."/>
            <person name="Larson L."/>
            <person name="Lui A."/>
            <person name="MacDonald P.J."/>
            <person name="Mehta T."/>
            <person name="Montmayeur A."/>
            <person name="Murphy C."/>
            <person name="Neiman D."/>
            <person name="Pearson M."/>
            <person name="Priest M."/>
            <person name="Roberts A."/>
            <person name="Saif S."/>
            <person name="Shea T."/>
            <person name="Shenoy N."/>
            <person name="Sisk P."/>
            <person name="Stolte C."/>
            <person name="Sykes S."/>
            <person name="White J."/>
            <person name="Yandava C."/>
            <person name="Wortman J."/>
            <person name="Nusbaum C."/>
            <person name="Birren B."/>
        </authorList>
    </citation>
    <scope>NUCLEOTIDE SEQUENCE [LARGE SCALE GENOMIC DNA]</scope>
    <source>
        <strain evidence="17 18">WAL-19142</strain>
    </source>
</reference>
<dbReference type="AlphaFoldDB" id="A0A0J9CBJ7"/>
<dbReference type="InterPro" id="IPR036188">
    <property type="entry name" value="FAD/NAD-bd_sf"/>
</dbReference>
<dbReference type="SUPFAM" id="SSF54862">
    <property type="entry name" value="4Fe-4S ferredoxins"/>
    <property type="match status" value="1"/>
</dbReference>
<evidence type="ECO:0000256" key="13">
    <source>
        <dbReference type="ARBA" id="ARBA00034078"/>
    </source>
</evidence>
<dbReference type="InterPro" id="IPR001041">
    <property type="entry name" value="2Fe-2S_ferredoxin-type"/>
</dbReference>
<dbReference type="InterPro" id="IPR019574">
    <property type="entry name" value="NADH_UbQ_OxRdtase_Gsu_4Fe4S-bd"/>
</dbReference>
<evidence type="ECO:0000256" key="2">
    <source>
        <dbReference type="ARBA" id="ARBA00004370"/>
    </source>
</evidence>
<dbReference type="Pfam" id="PF10588">
    <property type="entry name" value="NADH-G_4Fe-4S_3"/>
    <property type="match status" value="1"/>
</dbReference>
<dbReference type="SUPFAM" id="SSF46548">
    <property type="entry name" value="alpha-helical ferredoxin"/>
    <property type="match status" value="2"/>
</dbReference>
<dbReference type="InterPro" id="IPR028261">
    <property type="entry name" value="DPD_II"/>
</dbReference>
<dbReference type="Pfam" id="PF13510">
    <property type="entry name" value="Fer2_4"/>
    <property type="match status" value="1"/>
</dbReference>
<evidence type="ECO:0000256" key="8">
    <source>
        <dbReference type="ARBA" id="ARBA00022967"/>
    </source>
</evidence>
<keyword evidence="12" id="KW-0472">Membrane</keyword>